<reference evidence="2" key="1">
    <citation type="submission" date="2017-02" db="EMBL/GenBank/DDBJ databases">
        <title>Delving into the versatile metabolic prowess of the omnipresent phylum Bacteroidetes.</title>
        <authorList>
            <person name="Nobu M.K."/>
            <person name="Mei R."/>
            <person name="Narihiro T."/>
            <person name="Kuroda K."/>
            <person name="Liu W.-T."/>
        </authorList>
    </citation>
    <scope>NUCLEOTIDE SEQUENCE</scope>
    <source>
        <strain evidence="2">ADurb.Bin417</strain>
    </source>
</reference>
<gene>
    <name evidence="2" type="ORF">BWY73_00738</name>
</gene>
<protein>
    <submittedName>
        <fullName evidence="2">Uncharacterized protein</fullName>
    </submittedName>
</protein>
<comment type="caution">
    <text evidence="2">The sequence shown here is derived from an EMBL/GenBank/DDBJ whole genome shotgun (WGS) entry which is preliminary data.</text>
</comment>
<evidence type="ECO:0000313" key="2">
    <source>
        <dbReference type="EMBL" id="OPZ92577.1"/>
    </source>
</evidence>
<proteinExistence type="predicted"/>
<organism evidence="2">
    <name type="scientific">candidate division TA06 bacterium ADurb.Bin417</name>
    <dbReference type="NCBI Taxonomy" id="1852828"/>
    <lineage>
        <taxon>Bacteria</taxon>
        <taxon>Bacteria division TA06</taxon>
    </lineage>
</organism>
<name>A0A1V5MH54_UNCT6</name>
<dbReference type="EMBL" id="MWAK01000085">
    <property type="protein sequence ID" value="OPZ92577.1"/>
    <property type="molecule type" value="Genomic_DNA"/>
</dbReference>
<dbReference type="Proteomes" id="UP000485484">
    <property type="component" value="Unassembled WGS sequence"/>
</dbReference>
<dbReference type="AlphaFoldDB" id="A0A1V5MH54"/>
<feature type="signal peptide" evidence="1">
    <location>
        <begin position="1"/>
        <end position="22"/>
    </location>
</feature>
<evidence type="ECO:0000256" key="1">
    <source>
        <dbReference type="SAM" id="SignalP"/>
    </source>
</evidence>
<feature type="chain" id="PRO_5012076299" evidence="1">
    <location>
        <begin position="23"/>
        <end position="308"/>
    </location>
</feature>
<keyword evidence="1" id="KW-0732">Signal</keyword>
<sequence length="308" mass="35068">MRNLTWLPALFLLAGLAASAEAAGGLNLFLNSPRAVYAEEEEVRLDLMIEAEADRSVSFQYLQPKEDGFLFVGGEWRLEVRVNGVTVPEFTNHMPPEPKAGTLQLNLSPGASFSARIPFYYYYYPFELPADFEVRLHYDGSVSNPVRFQVRRTEGRPVAGGWLINGDFRSGRDFPLGWRLTGDRVRWEKEPPALRLTLDRATAEGPGLWVYSTFQELKAPAEFTLKVRARSQGQEIIVFVEGWGLVAGRRRLLERNECFMHPAGTESADYRTAAVFRNPQVRWLRVKVYTYLKVGDIRFESVDLVPKE</sequence>
<accession>A0A1V5MH54</accession>